<keyword evidence="2" id="KW-1185">Reference proteome</keyword>
<organism evidence="1 2">
    <name type="scientific">Cinara cedri</name>
    <dbReference type="NCBI Taxonomy" id="506608"/>
    <lineage>
        <taxon>Eukaryota</taxon>
        <taxon>Metazoa</taxon>
        <taxon>Ecdysozoa</taxon>
        <taxon>Arthropoda</taxon>
        <taxon>Hexapoda</taxon>
        <taxon>Insecta</taxon>
        <taxon>Pterygota</taxon>
        <taxon>Neoptera</taxon>
        <taxon>Paraneoptera</taxon>
        <taxon>Hemiptera</taxon>
        <taxon>Sternorrhyncha</taxon>
        <taxon>Aphidomorpha</taxon>
        <taxon>Aphidoidea</taxon>
        <taxon>Aphididae</taxon>
        <taxon>Lachninae</taxon>
        <taxon>Cinara</taxon>
    </lineage>
</organism>
<reference evidence="1 2" key="1">
    <citation type="submission" date="2019-08" db="EMBL/GenBank/DDBJ databases">
        <authorList>
            <person name="Alioto T."/>
            <person name="Alioto T."/>
            <person name="Gomez Garrido J."/>
        </authorList>
    </citation>
    <scope>NUCLEOTIDE SEQUENCE [LARGE SCALE GENOMIC DNA]</scope>
</reference>
<proteinExistence type="predicted"/>
<evidence type="ECO:0000313" key="1">
    <source>
        <dbReference type="EMBL" id="VVC37653.1"/>
    </source>
</evidence>
<dbReference type="Proteomes" id="UP000325440">
    <property type="component" value="Unassembled WGS sequence"/>
</dbReference>
<evidence type="ECO:0000313" key="2">
    <source>
        <dbReference type="Proteomes" id="UP000325440"/>
    </source>
</evidence>
<protein>
    <submittedName>
        <fullName evidence="1">Uncharacterized protein</fullName>
    </submittedName>
</protein>
<dbReference type="EMBL" id="CABPRJ010001451">
    <property type="protein sequence ID" value="VVC37653.1"/>
    <property type="molecule type" value="Genomic_DNA"/>
</dbReference>
<sequence>MTELRAKNSSLCTEIDILKCKLASLKKSSNTEPLSVVTQVLQEALEWKRCLFNLILYSVIEASSVDVSQRIAHDRQTNSRILQSLGDVIPNNSV</sequence>
<dbReference type="AlphaFoldDB" id="A0A5E4MZ62"/>
<name>A0A5E4MZ62_9HEMI</name>
<accession>A0A5E4MZ62</accession>
<gene>
    <name evidence="1" type="ORF">CINCED_3A025892</name>
</gene>